<evidence type="ECO:0000256" key="7">
    <source>
        <dbReference type="ARBA" id="ARBA00023136"/>
    </source>
</evidence>
<keyword evidence="3" id="KW-1134">Transmembrane beta strand</keyword>
<dbReference type="Gene3D" id="2.60.40.1120">
    <property type="entry name" value="Carboxypeptidase-like, regulatory domain"/>
    <property type="match status" value="1"/>
</dbReference>
<dbReference type="eggNOG" id="COG4771">
    <property type="taxonomic scope" value="Bacteria"/>
</dbReference>
<dbReference type="Gene3D" id="2.40.170.20">
    <property type="entry name" value="TonB-dependent receptor, beta-barrel domain"/>
    <property type="match status" value="1"/>
</dbReference>
<keyword evidence="2" id="KW-0813">Transport</keyword>
<dbReference type="InterPro" id="IPR000531">
    <property type="entry name" value="Beta-barrel_TonB"/>
</dbReference>
<dbReference type="EMBL" id="CP001472">
    <property type="protein sequence ID" value="ACO33159.1"/>
    <property type="molecule type" value="Genomic_DNA"/>
</dbReference>
<sequence>MFFVGERNSKPLSTRLPPTAGVFPLPSCFLIQKAVRPCGQPWPHLTCWLGPASWVHSTQPHCPHLFRSSFWQPLCPSIRPILTGNFSPSGIPSATSSTGHLPRSKPSRAFTHPGAYSVRRACGSLMFCLQAHSAHLKANHRSSDPLHWAQRSGKAEALHKAPTIFGGTNLRRSLTLILAIASLGFSPSSHALAASAAARQYATVTIHGKITDPSGAVIPGAAVSLTDLTSNTVLSTISGADGSYEFSGVVAHNQLLTIVKSGFETYSQQIAPATQSTADVTMKLAALSQSVTVRGTINPEATPVPTRGQVMLMPGTVRVIDRKEIEASGPVAGGAQMVQSTPGANVMGYGQTGSTKYTIILNGIQQGWAGEATSFTGPGSLGITFDGVPVADPATGLWQSATMPQNLVMQNLQVTYGPGQPMNRWYTDIGGRVDFVPVQPTVGHHLSVEGTQGPEGQQNFAFVGNTGQIGGWSTVIGGGLGRGDSYLQGPDGFGNHSKNGSIFGKTLKTFSRGSLAFGAFYSKAGGYRPTVIPTTDIGLTIPGTTTHFSQATSGYYTVLPFADYNKYDTNEMAMVYAREHFQVSRSMSFQNLTWYTHIRRFHHRTADALSGGPQVDEWNNPHSNIFGEKINVSQVLPYNTINFGGYFIHELYNTRNIFFNPNDGASGQNQVVGFGSKFRSGYFDQNNVTFYAQDDFHPIPQIHIIPGVRVDGFNTNYSDQAFRDFTFAAGVTPSTHCSLYPTTADPLKNILGTPNATDQGSLCSSHESRSAVEPSIDVTVTPKHWLTLYGGYDTTYRSPSFGGGGGLFQKVNPKYYILAEGKYAQIGGKIHFVNAPVLHNFIAGINYYHNTYSNQEIDVETALGVELTSGGTSEYHGVDAFLDADPTSQLHFFVNFAGEASSFTTYVTGGTLAVCGKTSNPAGIAAGCQYFNNLPVSYIPNYTFNTGIYYAIQHHGREIIEPRLWLTSTGSQHLWSNQTGMPDKTTMPSYTTLNLGFNAPITFHKQSFNLKLDAMNVANSKYNQYEYISSGGYFASIAPDPNNPPANYINAYPGAPASVYGTISYQF</sequence>
<keyword evidence="9" id="KW-0998">Cell outer membrane</keyword>
<keyword evidence="8 13" id="KW-0675">Receptor</keyword>
<evidence type="ECO:0000256" key="9">
    <source>
        <dbReference type="ARBA" id="ARBA00023237"/>
    </source>
</evidence>
<dbReference type="InterPro" id="IPR008969">
    <property type="entry name" value="CarboxyPept-like_regulatory"/>
</dbReference>
<keyword evidence="7 10" id="KW-0472">Membrane</keyword>
<dbReference type="InParanoid" id="C1F8B0"/>
<dbReference type="PANTHER" id="PTHR30069">
    <property type="entry name" value="TONB-DEPENDENT OUTER MEMBRANE RECEPTOR"/>
    <property type="match status" value="1"/>
</dbReference>
<comment type="similarity">
    <text evidence="10">Belongs to the TonB-dependent receptor family.</text>
</comment>
<reference evidence="13 14" key="1">
    <citation type="journal article" date="2009" name="Appl. Environ. Microbiol.">
        <title>Three genomes from the phylum Acidobacteria provide insight into the lifestyles of these microorganisms in soils.</title>
        <authorList>
            <person name="Ward N.L."/>
            <person name="Challacombe J.F."/>
            <person name="Janssen P.H."/>
            <person name="Henrissat B."/>
            <person name="Coutinho P.M."/>
            <person name="Wu M."/>
            <person name="Xie G."/>
            <person name="Haft D.H."/>
            <person name="Sait M."/>
            <person name="Badger J."/>
            <person name="Barabote R.D."/>
            <person name="Bradley B."/>
            <person name="Brettin T.S."/>
            <person name="Brinkac L.M."/>
            <person name="Bruce D."/>
            <person name="Creasy T."/>
            <person name="Daugherty S.C."/>
            <person name="Davidsen T.M."/>
            <person name="DeBoy R.T."/>
            <person name="Detter J.C."/>
            <person name="Dodson R.J."/>
            <person name="Durkin A.S."/>
            <person name="Ganapathy A."/>
            <person name="Gwinn-Giglio M."/>
            <person name="Han C.S."/>
            <person name="Khouri H."/>
            <person name="Kiss H."/>
            <person name="Kothari S.P."/>
            <person name="Madupu R."/>
            <person name="Nelson K.E."/>
            <person name="Nelson W.C."/>
            <person name="Paulsen I."/>
            <person name="Penn K."/>
            <person name="Ren Q."/>
            <person name="Rosovitz M.J."/>
            <person name="Selengut J.D."/>
            <person name="Shrivastava S."/>
            <person name="Sullivan S.A."/>
            <person name="Tapia R."/>
            <person name="Thompson L.S."/>
            <person name="Watkins K.L."/>
            <person name="Yang Q."/>
            <person name="Yu C."/>
            <person name="Zafar N."/>
            <person name="Zhou L."/>
            <person name="Kuske C.R."/>
        </authorList>
    </citation>
    <scope>NUCLEOTIDE SEQUENCE [LARGE SCALE GENOMIC DNA]</scope>
    <source>
        <strain evidence="14">ATCC 51196 / DSM 11244 / BCRC 80197 / JCM 7670 / NBRC 15755 / NCIMB 13165 / 161</strain>
    </source>
</reference>
<keyword evidence="6 10" id="KW-0798">TonB box</keyword>
<dbReference type="SUPFAM" id="SSF56935">
    <property type="entry name" value="Porins"/>
    <property type="match status" value="1"/>
</dbReference>
<dbReference type="Pfam" id="PF00593">
    <property type="entry name" value="TonB_dep_Rec_b-barrel"/>
    <property type="match status" value="1"/>
</dbReference>
<dbReference type="InterPro" id="IPR012910">
    <property type="entry name" value="Plug_dom"/>
</dbReference>
<evidence type="ECO:0000256" key="1">
    <source>
        <dbReference type="ARBA" id="ARBA00004571"/>
    </source>
</evidence>
<gene>
    <name evidence="13" type="ordered locus">ACP_1919</name>
</gene>
<feature type="domain" description="TonB-dependent receptor-like beta-barrel" evidence="11">
    <location>
        <begin position="536"/>
        <end position="1016"/>
    </location>
</feature>
<dbReference type="Pfam" id="PF13620">
    <property type="entry name" value="CarboxypepD_reg"/>
    <property type="match status" value="1"/>
</dbReference>
<evidence type="ECO:0000313" key="13">
    <source>
        <dbReference type="EMBL" id="ACO33159.1"/>
    </source>
</evidence>
<dbReference type="Gene3D" id="2.170.130.10">
    <property type="entry name" value="TonB-dependent receptor, plug domain"/>
    <property type="match status" value="1"/>
</dbReference>
<dbReference type="GO" id="GO:0015344">
    <property type="term" value="F:siderophore uptake transmembrane transporter activity"/>
    <property type="evidence" value="ECO:0007669"/>
    <property type="project" value="TreeGrafter"/>
</dbReference>
<proteinExistence type="inferred from homology"/>
<evidence type="ECO:0000256" key="3">
    <source>
        <dbReference type="ARBA" id="ARBA00022452"/>
    </source>
</evidence>
<dbReference type="KEGG" id="aca:ACP_1919"/>
<evidence type="ECO:0000259" key="11">
    <source>
        <dbReference type="Pfam" id="PF00593"/>
    </source>
</evidence>
<evidence type="ECO:0000256" key="2">
    <source>
        <dbReference type="ARBA" id="ARBA00022448"/>
    </source>
</evidence>
<name>C1F8B0_ACIC5</name>
<evidence type="ECO:0000256" key="5">
    <source>
        <dbReference type="ARBA" id="ARBA00022729"/>
    </source>
</evidence>
<feature type="domain" description="TonB-dependent receptor plug" evidence="12">
    <location>
        <begin position="313"/>
        <end position="406"/>
    </location>
</feature>
<keyword evidence="14" id="KW-1185">Reference proteome</keyword>
<dbReference type="PANTHER" id="PTHR30069:SF29">
    <property type="entry name" value="HEMOGLOBIN AND HEMOGLOBIN-HAPTOGLOBIN-BINDING PROTEIN 1-RELATED"/>
    <property type="match status" value="1"/>
</dbReference>
<keyword evidence="5" id="KW-0732">Signal</keyword>
<dbReference type="AlphaFoldDB" id="C1F8B0"/>
<evidence type="ECO:0000256" key="8">
    <source>
        <dbReference type="ARBA" id="ARBA00023170"/>
    </source>
</evidence>
<dbReference type="HOGENOM" id="CLU_010358_0_0_0"/>
<accession>C1F8B0</accession>
<comment type="subcellular location">
    <subcellularLocation>
        <location evidence="1">Cell outer membrane</location>
        <topology evidence="1">Multi-pass membrane protein</topology>
    </subcellularLocation>
</comment>
<dbReference type="GO" id="GO:0044718">
    <property type="term" value="P:siderophore transmembrane transport"/>
    <property type="evidence" value="ECO:0007669"/>
    <property type="project" value="TreeGrafter"/>
</dbReference>
<evidence type="ECO:0000313" key="14">
    <source>
        <dbReference type="Proteomes" id="UP000002207"/>
    </source>
</evidence>
<protein>
    <submittedName>
        <fullName evidence="13">TonB-dependent receptor</fullName>
    </submittedName>
</protein>
<dbReference type="InterPro" id="IPR037066">
    <property type="entry name" value="Plug_dom_sf"/>
</dbReference>
<dbReference type="STRING" id="240015.ACP_1919"/>
<evidence type="ECO:0000256" key="10">
    <source>
        <dbReference type="RuleBase" id="RU003357"/>
    </source>
</evidence>
<dbReference type="Proteomes" id="UP000002207">
    <property type="component" value="Chromosome"/>
</dbReference>
<dbReference type="InterPro" id="IPR039426">
    <property type="entry name" value="TonB-dep_rcpt-like"/>
</dbReference>
<dbReference type="Pfam" id="PF07715">
    <property type="entry name" value="Plug"/>
    <property type="match status" value="1"/>
</dbReference>
<evidence type="ECO:0000259" key="12">
    <source>
        <dbReference type="Pfam" id="PF07715"/>
    </source>
</evidence>
<dbReference type="InterPro" id="IPR036942">
    <property type="entry name" value="Beta-barrel_TonB_sf"/>
</dbReference>
<evidence type="ECO:0000256" key="6">
    <source>
        <dbReference type="ARBA" id="ARBA00023077"/>
    </source>
</evidence>
<dbReference type="GO" id="GO:0009279">
    <property type="term" value="C:cell outer membrane"/>
    <property type="evidence" value="ECO:0007669"/>
    <property type="project" value="UniProtKB-SubCell"/>
</dbReference>
<dbReference type="SUPFAM" id="SSF49464">
    <property type="entry name" value="Carboxypeptidase regulatory domain-like"/>
    <property type="match status" value="1"/>
</dbReference>
<keyword evidence="4" id="KW-0812">Transmembrane</keyword>
<organism evidence="13 14">
    <name type="scientific">Acidobacterium capsulatum (strain ATCC 51196 / DSM 11244 / BCRC 80197 / JCM 7670 / NBRC 15755 / NCIMB 13165 / 161)</name>
    <dbReference type="NCBI Taxonomy" id="240015"/>
    <lineage>
        <taxon>Bacteria</taxon>
        <taxon>Pseudomonadati</taxon>
        <taxon>Acidobacteriota</taxon>
        <taxon>Terriglobia</taxon>
        <taxon>Terriglobales</taxon>
        <taxon>Acidobacteriaceae</taxon>
        <taxon>Acidobacterium</taxon>
    </lineage>
</organism>
<evidence type="ECO:0000256" key="4">
    <source>
        <dbReference type="ARBA" id="ARBA00022692"/>
    </source>
</evidence>